<name>A0A1G4KP16_9SACH</name>
<dbReference type="EMBL" id="LT598447">
    <property type="protein sequence ID" value="SCV06219.1"/>
    <property type="molecule type" value="Genomic_DNA"/>
</dbReference>
<dbReference type="OrthoDB" id="10612679at2759"/>
<feature type="chain" id="PRO_5009236612" evidence="1">
    <location>
        <begin position="18"/>
        <end position="275"/>
    </location>
</feature>
<dbReference type="AlphaFoldDB" id="A0A1G4KP16"/>
<evidence type="ECO:0000313" key="3">
    <source>
        <dbReference type="Proteomes" id="UP000189911"/>
    </source>
</evidence>
<proteinExistence type="predicted"/>
<evidence type="ECO:0000313" key="2">
    <source>
        <dbReference type="EMBL" id="SCV06219.1"/>
    </source>
</evidence>
<sequence>MLLSSFVVGLLVLQAAAVPMKPMKPIYPKQSDPTKHKSSSWDAIGWAETNITTTLFEAGFELIAIPDDVKGMKAPLWLEGGWEDLEFYAKIGTYCPPQYSDSEDLTIKAMAYVFAHASGTWLNMNNSLHKRELGLDINVLADFWDSGLAKGSGDSLRKRDWEKFVGGTWIRSDSNVALVGALDALSEAVQGGCSWIVGTGSTAICAKNGNDQACIAWSGDSKSLQMCAAKQILESCRAEFGEDVDISAQLPGGLEINNENRSDQQVCVSNRPDGC</sequence>
<protein>
    <submittedName>
        <fullName evidence="2">LANO_0H24718g1_1</fullName>
    </submittedName>
</protein>
<reference evidence="3" key="1">
    <citation type="submission" date="2016-03" db="EMBL/GenBank/DDBJ databases">
        <authorList>
            <person name="Devillers Hugo."/>
        </authorList>
    </citation>
    <scope>NUCLEOTIDE SEQUENCE [LARGE SCALE GENOMIC DNA]</scope>
</reference>
<keyword evidence="1" id="KW-0732">Signal</keyword>
<dbReference type="Proteomes" id="UP000189911">
    <property type="component" value="Chromosome H"/>
</dbReference>
<organism evidence="2 3">
    <name type="scientific">Lachancea nothofagi CBS 11611</name>
    <dbReference type="NCBI Taxonomy" id="1266666"/>
    <lineage>
        <taxon>Eukaryota</taxon>
        <taxon>Fungi</taxon>
        <taxon>Dikarya</taxon>
        <taxon>Ascomycota</taxon>
        <taxon>Saccharomycotina</taxon>
        <taxon>Saccharomycetes</taxon>
        <taxon>Saccharomycetales</taxon>
        <taxon>Saccharomycetaceae</taxon>
        <taxon>Lachancea</taxon>
    </lineage>
</organism>
<evidence type="ECO:0000256" key="1">
    <source>
        <dbReference type="SAM" id="SignalP"/>
    </source>
</evidence>
<keyword evidence="3" id="KW-1185">Reference proteome</keyword>
<gene>
    <name evidence="2" type="ORF">LANO_0H24718G</name>
</gene>
<accession>A0A1G4KP16</accession>
<feature type="signal peptide" evidence="1">
    <location>
        <begin position="1"/>
        <end position="17"/>
    </location>
</feature>